<dbReference type="Proteomes" id="UP001378592">
    <property type="component" value="Unassembled WGS sequence"/>
</dbReference>
<gene>
    <name evidence="1" type="ORF">R5R35_009345</name>
</gene>
<evidence type="ECO:0000313" key="1">
    <source>
        <dbReference type="EMBL" id="KAK7794756.1"/>
    </source>
</evidence>
<organism evidence="1 2">
    <name type="scientific">Gryllus longicercus</name>
    <dbReference type="NCBI Taxonomy" id="2509291"/>
    <lineage>
        <taxon>Eukaryota</taxon>
        <taxon>Metazoa</taxon>
        <taxon>Ecdysozoa</taxon>
        <taxon>Arthropoda</taxon>
        <taxon>Hexapoda</taxon>
        <taxon>Insecta</taxon>
        <taxon>Pterygota</taxon>
        <taxon>Neoptera</taxon>
        <taxon>Polyneoptera</taxon>
        <taxon>Orthoptera</taxon>
        <taxon>Ensifera</taxon>
        <taxon>Gryllidea</taxon>
        <taxon>Grylloidea</taxon>
        <taxon>Gryllidae</taxon>
        <taxon>Gryllinae</taxon>
        <taxon>Gryllus</taxon>
    </lineage>
</organism>
<keyword evidence="2" id="KW-1185">Reference proteome</keyword>
<proteinExistence type="predicted"/>
<evidence type="ECO:0000313" key="2">
    <source>
        <dbReference type="Proteomes" id="UP001378592"/>
    </source>
</evidence>
<comment type="caution">
    <text evidence="1">The sequence shown here is derived from an EMBL/GenBank/DDBJ whole genome shotgun (WGS) entry which is preliminary data.</text>
</comment>
<name>A0AAN9Z1Q6_9ORTH</name>
<dbReference type="EMBL" id="JAZDUA010000319">
    <property type="protein sequence ID" value="KAK7794756.1"/>
    <property type="molecule type" value="Genomic_DNA"/>
</dbReference>
<accession>A0AAN9Z1Q6</accession>
<dbReference type="AlphaFoldDB" id="A0AAN9Z1Q6"/>
<sequence length="171" mass="19177">MVCAFQPPAEFLHFIFQAPWPVKTTLGNVLLNKGCSPGNALLSPPVPLREPLHLPLTQALQTRLQFTTSFTIPTNNTTIHSPTNSLTHPLQNQLQFSTHFSTSFRTRLRFRPITPSKTRSNNCPHTHSNTRQRPYSCTRTSICITTRSCSLSKNLSSCRSSTHPLSIQCSF</sequence>
<reference evidence="1 2" key="1">
    <citation type="submission" date="2024-03" db="EMBL/GenBank/DDBJ databases">
        <title>The genome assembly and annotation of the cricket Gryllus longicercus Weissman &amp; Gray.</title>
        <authorList>
            <person name="Szrajer S."/>
            <person name="Gray D."/>
            <person name="Ylla G."/>
        </authorList>
    </citation>
    <scope>NUCLEOTIDE SEQUENCE [LARGE SCALE GENOMIC DNA]</scope>
    <source>
        <strain evidence="1">DAG 2021-001</strain>
        <tissue evidence="1">Whole body minus gut</tissue>
    </source>
</reference>
<protein>
    <submittedName>
        <fullName evidence="1">Uncharacterized protein</fullName>
    </submittedName>
</protein>